<accession>A0A015W1R5</accession>
<evidence type="ECO:0000313" key="2">
    <source>
        <dbReference type="Proteomes" id="UP000020529"/>
    </source>
</evidence>
<comment type="caution">
    <text evidence="1">The sequence shown here is derived from an EMBL/GenBank/DDBJ whole genome shotgun (WGS) entry which is preliminary data.</text>
</comment>
<sequence length="43" mass="4919">MKSLLSGFELDFFIFFLDRADLGDTTGYTDSHRQAVSLTILIY</sequence>
<evidence type="ECO:0000313" key="1">
    <source>
        <dbReference type="EMBL" id="EXY74415.1"/>
    </source>
</evidence>
<gene>
    <name evidence="1" type="ORF">M124_1702</name>
</gene>
<dbReference type="PATRIC" id="fig|1339315.3.peg.2465"/>
<dbReference type="AlphaFoldDB" id="A0A015W1R5"/>
<organism evidence="1 2">
    <name type="scientific">Bacteroides fragilis str. 3988T(B)14</name>
    <dbReference type="NCBI Taxonomy" id="1339315"/>
    <lineage>
        <taxon>Bacteria</taxon>
        <taxon>Pseudomonadati</taxon>
        <taxon>Bacteroidota</taxon>
        <taxon>Bacteroidia</taxon>
        <taxon>Bacteroidales</taxon>
        <taxon>Bacteroidaceae</taxon>
        <taxon>Bacteroides</taxon>
    </lineage>
</organism>
<dbReference type="EMBL" id="JGCY01000288">
    <property type="protein sequence ID" value="EXY74415.1"/>
    <property type="molecule type" value="Genomic_DNA"/>
</dbReference>
<proteinExistence type="predicted"/>
<reference evidence="1 2" key="1">
    <citation type="submission" date="2014-02" db="EMBL/GenBank/DDBJ databases">
        <authorList>
            <person name="Sears C."/>
            <person name="Carroll K."/>
            <person name="Sack B.R."/>
            <person name="Qadri F."/>
            <person name="Myers L.L."/>
            <person name="Chung G.-T."/>
            <person name="Escheverria P."/>
            <person name="Fraser C.M."/>
            <person name="Sadzewicz L."/>
            <person name="Shefchek K.A."/>
            <person name="Tallon L."/>
            <person name="Das S.P."/>
            <person name="Daugherty S."/>
            <person name="Mongodin E.F."/>
        </authorList>
    </citation>
    <scope>NUCLEOTIDE SEQUENCE [LARGE SCALE GENOMIC DNA]</scope>
    <source>
        <strain evidence="2">3988T(B)14</strain>
    </source>
</reference>
<protein>
    <submittedName>
        <fullName evidence="1">Uncharacterized protein</fullName>
    </submittedName>
</protein>
<name>A0A015W1R5_BACFG</name>
<dbReference type="Proteomes" id="UP000020529">
    <property type="component" value="Unassembled WGS sequence"/>
</dbReference>